<gene>
    <name evidence="2" type="ORF">BL253_32320</name>
</gene>
<organism evidence="2 3">
    <name type="scientific">Pseudofrankia asymbiotica</name>
    <dbReference type="NCBI Taxonomy" id="1834516"/>
    <lineage>
        <taxon>Bacteria</taxon>
        <taxon>Bacillati</taxon>
        <taxon>Actinomycetota</taxon>
        <taxon>Actinomycetes</taxon>
        <taxon>Frankiales</taxon>
        <taxon>Frankiaceae</taxon>
        <taxon>Pseudofrankia</taxon>
    </lineage>
</organism>
<dbReference type="RefSeq" id="WP_076821348.1">
    <property type="nucleotide sequence ID" value="NZ_MOMC01000082.1"/>
</dbReference>
<comment type="caution">
    <text evidence="2">The sequence shown here is derived from an EMBL/GenBank/DDBJ whole genome shotgun (WGS) entry which is preliminary data.</text>
</comment>
<sequence>MTASPSFPSVSAGVPVDVLIPTCGRPEALAVTLAGLANQTHPEFRVVISDQTPAPAPAALDAPAVVAMLRQLRHRGHEVETHRRRARRGMAEQRQFLLDRAAAPAVLCLDDDIFLEAPTLGRMRQALGELGCGFVGAAPQGLSYLDDVRPAEHESFEPVIGAVVPERVRKGKPGWERWRLHNAANLAHLTARLADQDAAPAARSGPGSANGPDLGRDGAAAAEWVAYKVAWVAGCVLYDRAALVEAGGFAFWRRLPTGHRGEEIVAQLRVMERRGGVGLLPSGAVHLELPTSVVDRTVDAYAAIVEADEAPPDRSTP</sequence>
<dbReference type="Proteomes" id="UP000188929">
    <property type="component" value="Unassembled WGS sequence"/>
</dbReference>
<dbReference type="InterPro" id="IPR029044">
    <property type="entry name" value="Nucleotide-diphossugar_trans"/>
</dbReference>
<dbReference type="InterPro" id="IPR001173">
    <property type="entry name" value="Glyco_trans_2-like"/>
</dbReference>
<dbReference type="STRING" id="1834516.BL253_32320"/>
<evidence type="ECO:0000259" key="1">
    <source>
        <dbReference type="Pfam" id="PF00535"/>
    </source>
</evidence>
<keyword evidence="2" id="KW-0808">Transferase</keyword>
<name>A0A1V2I1S1_9ACTN</name>
<accession>A0A1V2I1S1</accession>
<evidence type="ECO:0000313" key="2">
    <source>
        <dbReference type="EMBL" id="ONH23656.1"/>
    </source>
</evidence>
<dbReference type="Gene3D" id="3.90.550.10">
    <property type="entry name" value="Spore Coat Polysaccharide Biosynthesis Protein SpsA, Chain A"/>
    <property type="match status" value="1"/>
</dbReference>
<evidence type="ECO:0000313" key="3">
    <source>
        <dbReference type="Proteomes" id="UP000188929"/>
    </source>
</evidence>
<feature type="domain" description="Glycosyltransferase 2-like" evidence="1">
    <location>
        <begin position="18"/>
        <end position="138"/>
    </location>
</feature>
<dbReference type="SUPFAM" id="SSF53448">
    <property type="entry name" value="Nucleotide-diphospho-sugar transferases"/>
    <property type="match status" value="1"/>
</dbReference>
<dbReference type="EMBL" id="MOMC01000082">
    <property type="protein sequence ID" value="ONH23656.1"/>
    <property type="molecule type" value="Genomic_DNA"/>
</dbReference>
<dbReference type="CDD" id="cd00761">
    <property type="entry name" value="Glyco_tranf_GTA_type"/>
    <property type="match status" value="1"/>
</dbReference>
<reference evidence="3" key="1">
    <citation type="submission" date="2016-10" db="EMBL/GenBank/DDBJ databases">
        <title>Frankia sp. NRRL B-16386 Genome sequencing.</title>
        <authorList>
            <person name="Ghodhbane-Gtari F."/>
            <person name="Swanson E."/>
            <person name="Gueddou A."/>
            <person name="Hezbri K."/>
            <person name="Ktari K."/>
            <person name="Nouioui I."/>
            <person name="Morris K."/>
            <person name="Simpson S."/>
            <person name="Abebe-Akele F."/>
            <person name="Thomas K."/>
            <person name="Gtari M."/>
            <person name="Tisa L.S."/>
        </authorList>
    </citation>
    <scope>NUCLEOTIDE SEQUENCE [LARGE SCALE GENOMIC DNA]</scope>
    <source>
        <strain evidence="3">NRRL B-16386</strain>
    </source>
</reference>
<dbReference type="GO" id="GO:0016740">
    <property type="term" value="F:transferase activity"/>
    <property type="evidence" value="ECO:0007669"/>
    <property type="project" value="UniProtKB-KW"/>
</dbReference>
<protein>
    <submittedName>
        <fullName evidence="2">Glycosyl transferase</fullName>
    </submittedName>
</protein>
<dbReference type="AlphaFoldDB" id="A0A1V2I1S1"/>
<dbReference type="OrthoDB" id="9787979at2"/>
<proteinExistence type="predicted"/>
<dbReference type="Pfam" id="PF00535">
    <property type="entry name" value="Glycos_transf_2"/>
    <property type="match status" value="1"/>
</dbReference>
<keyword evidence="3" id="KW-1185">Reference proteome</keyword>